<dbReference type="EMBL" id="BMNE01000002">
    <property type="protein sequence ID" value="GGN76784.1"/>
    <property type="molecule type" value="Genomic_DNA"/>
</dbReference>
<dbReference type="Gene3D" id="1.10.10.60">
    <property type="entry name" value="Homeodomain-like"/>
    <property type="match status" value="1"/>
</dbReference>
<dbReference type="SUPFAM" id="SSF52317">
    <property type="entry name" value="Class I glutamine amidotransferase-like"/>
    <property type="match status" value="1"/>
</dbReference>
<dbReference type="InterPro" id="IPR052158">
    <property type="entry name" value="INH-QAR"/>
</dbReference>
<evidence type="ECO:0000256" key="1">
    <source>
        <dbReference type="ARBA" id="ARBA00023015"/>
    </source>
</evidence>
<organism evidence="5 6">
    <name type="scientific">Nocardia rhizosphaerihabitans</name>
    <dbReference type="NCBI Taxonomy" id="1691570"/>
    <lineage>
        <taxon>Bacteria</taxon>
        <taxon>Bacillati</taxon>
        <taxon>Actinomycetota</taxon>
        <taxon>Actinomycetes</taxon>
        <taxon>Mycobacteriales</taxon>
        <taxon>Nocardiaceae</taxon>
        <taxon>Nocardia</taxon>
    </lineage>
</organism>
<dbReference type="PROSITE" id="PS01124">
    <property type="entry name" value="HTH_ARAC_FAMILY_2"/>
    <property type="match status" value="1"/>
</dbReference>
<keyword evidence="2" id="KW-0804">Transcription</keyword>
<dbReference type="SUPFAM" id="SSF46689">
    <property type="entry name" value="Homeodomain-like"/>
    <property type="match status" value="2"/>
</dbReference>
<feature type="region of interest" description="Disordered" evidence="3">
    <location>
        <begin position="306"/>
        <end position="349"/>
    </location>
</feature>
<dbReference type="Proteomes" id="UP000658127">
    <property type="component" value="Unassembled WGS sequence"/>
</dbReference>
<gene>
    <name evidence="5" type="ORF">GCM10011610_22620</name>
</gene>
<name>A0ABQ2K9N0_9NOCA</name>
<dbReference type="InterPro" id="IPR002818">
    <property type="entry name" value="DJ-1/PfpI"/>
</dbReference>
<dbReference type="PANTHER" id="PTHR43130">
    <property type="entry name" value="ARAC-FAMILY TRANSCRIPTIONAL REGULATOR"/>
    <property type="match status" value="1"/>
</dbReference>
<dbReference type="CDD" id="cd03137">
    <property type="entry name" value="GATase1_AraC_1"/>
    <property type="match status" value="1"/>
</dbReference>
<comment type="caution">
    <text evidence="5">The sequence shown here is derived from an EMBL/GenBank/DDBJ whole genome shotgun (WGS) entry which is preliminary data.</text>
</comment>
<reference evidence="6" key="1">
    <citation type="journal article" date="2019" name="Int. J. Syst. Evol. Microbiol.">
        <title>The Global Catalogue of Microorganisms (GCM) 10K type strain sequencing project: providing services to taxonomists for standard genome sequencing and annotation.</title>
        <authorList>
            <consortium name="The Broad Institute Genomics Platform"/>
            <consortium name="The Broad Institute Genome Sequencing Center for Infectious Disease"/>
            <person name="Wu L."/>
            <person name="Ma J."/>
        </authorList>
    </citation>
    <scope>NUCLEOTIDE SEQUENCE [LARGE SCALE GENOMIC DNA]</scope>
    <source>
        <strain evidence="6">CGMCC 4.7329</strain>
    </source>
</reference>
<evidence type="ECO:0000256" key="2">
    <source>
        <dbReference type="ARBA" id="ARBA00023163"/>
    </source>
</evidence>
<evidence type="ECO:0000256" key="3">
    <source>
        <dbReference type="SAM" id="MobiDB-lite"/>
    </source>
</evidence>
<dbReference type="InterPro" id="IPR018060">
    <property type="entry name" value="HTH_AraC"/>
</dbReference>
<dbReference type="Pfam" id="PF01965">
    <property type="entry name" value="DJ-1_PfpI"/>
    <property type="match status" value="1"/>
</dbReference>
<keyword evidence="6" id="KW-1185">Reference proteome</keyword>
<dbReference type="SMART" id="SM00342">
    <property type="entry name" value="HTH_ARAC"/>
    <property type="match status" value="1"/>
</dbReference>
<dbReference type="RefSeq" id="WP_189026760.1">
    <property type="nucleotide sequence ID" value="NZ_BMNE01000002.1"/>
</dbReference>
<evidence type="ECO:0000313" key="5">
    <source>
        <dbReference type="EMBL" id="GGN76784.1"/>
    </source>
</evidence>
<dbReference type="Pfam" id="PF12833">
    <property type="entry name" value="HTH_18"/>
    <property type="match status" value="1"/>
</dbReference>
<proteinExistence type="predicted"/>
<protein>
    <submittedName>
        <fullName evidence="5">AraC family transcriptional regulator</fullName>
    </submittedName>
</protein>
<sequence>MKTVAVVAVPPVKSFDLAMPGSLMESVLVDGEPAYRVLVCTAEPGVVPANSGGFDVVIPHGLDVLESADTVIVPSTGSRTGADPVILAALRAAVERGTLVTSICSGAFVLAQAGLLDGRTATTHWGLADELARAHPSVRVRTDALFVEDGPVTTSAGAAAGIDLCLHLIRLDYGATVANEAARAAVVTPVRPGGQAQFVDTALPPDDDLSLSTTRAWALARLDTPLSLRELAEHANTSVRTLTRRFHEETGLSPQKWLLHQRIHRARELLESTSLPIDQVARHSGIGSAESLRQHMIRQLGVPPSTYRANFTTTRRPAGRDTAGSPAAGQARSRPWTWGSTAGSPRPVR</sequence>
<accession>A0ABQ2K9N0</accession>
<evidence type="ECO:0000313" key="6">
    <source>
        <dbReference type="Proteomes" id="UP000658127"/>
    </source>
</evidence>
<dbReference type="InterPro" id="IPR009057">
    <property type="entry name" value="Homeodomain-like_sf"/>
</dbReference>
<dbReference type="Gene3D" id="3.40.50.880">
    <property type="match status" value="1"/>
</dbReference>
<dbReference type="PANTHER" id="PTHR43130:SF3">
    <property type="entry name" value="HTH-TYPE TRANSCRIPTIONAL REGULATOR RV1931C"/>
    <property type="match status" value="1"/>
</dbReference>
<feature type="domain" description="HTH araC/xylS-type" evidence="4">
    <location>
        <begin position="212"/>
        <end position="310"/>
    </location>
</feature>
<evidence type="ECO:0000259" key="4">
    <source>
        <dbReference type="PROSITE" id="PS01124"/>
    </source>
</evidence>
<dbReference type="InterPro" id="IPR029062">
    <property type="entry name" value="Class_I_gatase-like"/>
</dbReference>
<keyword evidence="1" id="KW-0805">Transcription regulation</keyword>